<dbReference type="AlphaFoldDB" id="A0A1F6DW03"/>
<dbReference type="Gene3D" id="3.30.420.40">
    <property type="match status" value="2"/>
</dbReference>
<keyword evidence="4 5" id="KW-0131">Cell cycle</keyword>
<dbReference type="InterPro" id="IPR003494">
    <property type="entry name" value="SHS2_FtsA"/>
</dbReference>
<dbReference type="SUPFAM" id="SSF53067">
    <property type="entry name" value="Actin-like ATPase domain"/>
    <property type="match status" value="2"/>
</dbReference>
<dbReference type="Pfam" id="PF14450">
    <property type="entry name" value="FtsA"/>
    <property type="match status" value="1"/>
</dbReference>
<dbReference type="InterPro" id="IPR050696">
    <property type="entry name" value="FtsA/MreB"/>
</dbReference>
<dbReference type="GO" id="GO:0032153">
    <property type="term" value="C:cell division site"/>
    <property type="evidence" value="ECO:0007669"/>
    <property type="project" value="UniProtKB-UniRule"/>
</dbReference>
<reference evidence="7 8" key="1">
    <citation type="journal article" date="2016" name="Nat. Commun.">
        <title>Thousands of microbial genomes shed light on interconnected biogeochemical processes in an aquifer system.</title>
        <authorList>
            <person name="Anantharaman K."/>
            <person name="Brown C.T."/>
            <person name="Hug L.A."/>
            <person name="Sharon I."/>
            <person name="Castelle C.J."/>
            <person name="Probst A.J."/>
            <person name="Thomas B.C."/>
            <person name="Singh A."/>
            <person name="Wilkins M.J."/>
            <person name="Karaoz U."/>
            <person name="Brodie E.L."/>
            <person name="Williams K.H."/>
            <person name="Hubbard S.S."/>
            <person name="Banfield J.F."/>
        </authorList>
    </citation>
    <scope>NUCLEOTIDE SEQUENCE [LARGE SCALE GENOMIC DNA]</scope>
</reference>
<dbReference type="PANTHER" id="PTHR32432">
    <property type="entry name" value="CELL DIVISION PROTEIN FTSA-RELATED"/>
    <property type="match status" value="1"/>
</dbReference>
<dbReference type="EMBL" id="MFLK01000045">
    <property type="protein sequence ID" value="OGG65470.1"/>
    <property type="molecule type" value="Genomic_DNA"/>
</dbReference>
<evidence type="ECO:0000313" key="8">
    <source>
        <dbReference type="Proteomes" id="UP000177652"/>
    </source>
</evidence>
<sequence>MQRPIYTGIDIGTYHVKVVIAAPTENSELPLTIIGTGTSTSRGLRHGYIIDQKEATRSIREALGRALGAAKVRVKSARVALGGIGLDEIRSTGEVALTVSGGIVTEREIDRALRESEKKASAKLTNRTVIHAIPLEYRVDGTKVFGRPVGMQGTRLTVDTLLITMLSQHQEDLIEAVESAGIEVDGVMASPLAASLVTLNKAQKTAGVVLANIGSETLSVVVFEDDTPISLKVFPTGSAEVTESIALSFKIPLPEAESLKRGGVTGSDVSEKKMGVIVGAQLKEMYTLVNAHLKTIGRHRLLPAGIVITGGGSGLTSAAEIARAVLQLPSQVSQIGHLPRSSGVDATWAVAYGLCRWAYAEDTSGQTHTFGQVIRDGWESLKQGLRSLLP</sequence>
<dbReference type="Pfam" id="PF02491">
    <property type="entry name" value="SHS2_FTSA"/>
    <property type="match status" value="1"/>
</dbReference>
<keyword evidence="3 5" id="KW-0472">Membrane</keyword>
<protein>
    <recommendedName>
        <fullName evidence="5">Cell division protein FtsA</fullName>
    </recommendedName>
</protein>
<dbReference type="InterPro" id="IPR043129">
    <property type="entry name" value="ATPase_NBD"/>
</dbReference>
<evidence type="ECO:0000259" key="6">
    <source>
        <dbReference type="SMART" id="SM00842"/>
    </source>
</evidence>
<dbReference type="STRING" id="1798497.A3D71_00920"/>
<comment type="similarity">
    <text evidence="5">Belongs to the FtsA/MreB family.</text>
</comment>
<organism evidence="7 8">
    <name type="scientific">Candidatus Kaiserbacteria bacterium RIFCSPHIGHO2_02_FULL_55_20</name>
    <dbReference type="NCBI Taxonomy" id="1798497"/>
    <lineage>
        <taxon>Bacteria</taxon>
        <taxon>Candidatus Kaiseribacteriota</taxon>
    </lineage>
</organism>
<comment type="subcellular location">
    <subcellularLocation>
        <location evidence="5">Cell membrane</location>
        <topology evidence="5">Peripheral membrane protein</topology>
        <orientation evidence="5">Cytoplasmic side</orientation>
    </subcellularLocation>
    <text evidence="5">Localizes to the Z ring in an FtsZ-dependent manner. Targeted to the membrane through a conserved C-terminal amphipathic helix.</text>
</comment>
<dbReference type="HAMAP" id="MF_02033">
    <property type="entry name" value="FtsA"/>
    <property type="match status" value="1"/>
</dbReference>
<dbReference type="NCBIfam" id="TIGR01174">
    <property type="entry name" value="ftsA"/>
    <property type="match status" value="1"/>
</dbReference>
<dbReference type="PIRSF" id="PIRSF003101">
    <property type="entry name" value="FtsA"/>
    <property type="match status" value="1"/>
</dbReference>
<evidence type="ECO:0000256" key="1">
    <source>
        <dbReference type="ARBA" id="ARBA00022475"/>
    </source>
</evidence>
<evidence type="ECO:0000313" key="7">
    <source>
        <dbReference type="EMBL" id="OGG65470.1"/>
    </source>
</evidence>
<proteinExistence type="inferred from homology"/>
<evidence type="ECO:0000256" key="4">
    <source>
        <dbReference type="ARBA" id="ARBA00023306"/>
    </source>
</evidence>
<gene>
    <name evidence="5" type="primary">ftsA</name>
    <name evidence="7" type="ORF">A3D71_00920</name>
</gene>
<dbReference type="Gene3D" id="3.30.1490.110">
    <property type="match status" value="1"/>
</dbReference>
<dbReference type="Proteomes" id="UP000177652">
    <property type="component" value="Unassembled WGS sequence"/>
</dbReference>
<keyword evidence="2 5" id="KW-0132">Cell division</keyword>
<keyword evidence="1 5" id="KW-1003">Cell membrane</keyword>
<evidence type="ECO:0000256" key="2">
    <source>
        <dbReference type="ARBA" id="ARBA00022618"/>
    </source>
</evidence>
<dbReference type="GO" id="GO:0009898">
    <property type="term" value="C:cytoplasmic side of plasma membrane"/>
    <property type="evidence" value="ECO:0007669"/>
    <property type="project" value="UniProtKB-UniRule"/>
</dbReference>
<evidence type="ECO:0000256" key="5">
    <source>
        <dbReference type="HAMAP-Rule" id="MF_02033"/>
    </source>
</evidence>
<comment type="subunit">
    <text evidence="5">Self-interacts. Interacts with FtsZ.</text>
</comment>
<dbReference type="SMART" id="SM00842">
    <property type="entry name" value="FtsA"/>
    <property type="match status" value="1"/>
</dbReference>
<evidence type="ECO:0000256" key="3">
    <source>
        <dbReference type="ARBA" id="ARBA00023136"/>
    </source>
</evidence>
<dbReference type="InterPro" id="IPR020823">
    <property type="entry name" value="Cell_div_FtsA"/>
</dbReference>
<feature type="domain" description="SHS2" evidence="6">
    <location>
        <begin position="6"/>
        <end position="198"/>
    </location>
</feature>
<dbReference type="GO" id="GO:0043093">
    <property type="term" value="P:FtsZ-dependent cytokinesis"/>
    <property type="evidence" value="ECO:0007669"/>
    <property type="project" value="UniProtKB-UniRule"/>
</dbReference>
<dbReference type="PANTHER" id="PTHR32432:SF4">
    <property type="entry name" value="CELL DIVISION PROTEIN FTSA"/>
    <property type="match status" value="1"/>
</dbReference>
<accession>A0A1F6DW03</accession>
<comment type="function">
    <text evidence="5">Cell division protein that is involved in the assembly of the Z ring. May serve as a membrane anchor for the Z ring.</text>
</comment>
<comment type="caution">
    <text evidence="7">The sequence shown here is derived from an EMBL/GenBank/DDBJ whole genome shotgun (WGS) entry which is preliminary data.</text>
</comment>
<name>A0A1F6DW03_9BACT</name>